<dbReference type="GO" id="GO:0042274">
    <property type="term" value="P:ribosomal small subunit biogenesis"/>
    <property type="evidence" value="ECO:0007669"/>
    <property type="project" value="TreeGrafter"/>
</dbReference>
<evidence type="ECO:0000256" key="2">
    <source>
        <dbReference type="ARBA" id="ARBA00005904"/>
    </source>
</evidence>
<dbReference type="Pfam" id="PF04935">
    <property type="entry name" value="SURF6"/>
    <property type="match status" value="1"/>
</dbReference>
<feature type="compositionally biased region" description="Polar residues" evidence="4">
    <location>
        <begin position="181"/>
        <end position="192"/>
    </location>
</feature>
<dbReference type="EMBL" id="JMKJ01000133">
    <property type="protein sequence ID" value="KGG52033.1"/>
    <property type="molecule type" value="Genomic_DNA"/>
</dbReference>
<dbReference type="HOGENOM" id="CLU_797128_0_0_1"/>
<dbReference type="AlphaFoldDB" id="A0A098VSH1"/>
<dbReference type="InterPro" id="IPR029190">
    <property type="entry name" value="Rrp14/SURF6_C"/>
</dbReference>
<keyword evidence="3" id="KW-0539">Nucleus</keyword>
<feature type="domain" description="Ribosomal RNA-processing protein 14/surfeit locus protein 6 C-terminal" evidence="5">
    <location>
        <begin position="141"/>
        <end position="310"/>
    </location>
</feature>
<dbReference type="RefSeq" id="XP_013238490.1">
    <property type="nucleotide sequence ID" value="XM_013383036.1"/>
</dbReference>
<dbReference type="PANTHER" id="PTHR14369:SF0">
    <property type="entry name" value="SURFEIT LOCUS PROTEIN 6"/>
    <property type="match status" value="1"/>
</dbReference>
<evidence type="ECO:0000313" key="6">
    <source>
        <dbReference type="EMBL" id="KGG52033.1"/>
    </source>
</evidence>
<dbReference type="VEuPathDB" id="MicrosporidiaDB:DI09_21p50"/>
<reference evidence="6 7" key="1">
    <citation type="submission" date="2014-04" db="EMBL/GenBank/DDBJ databases">
        <title>A new species of microsporidia sheds light on the evolution of extreme parasitism.</title>
        <authorList>
            <person name="Haag K.L."/>
            <person name="James T.Y."/>
            <person name="Larsson R."/>
            <person name="Schaer T.M."/>
            <person name="Refardt D."/>
            <person name="Pombert J.-F."/>
            <person name="Ebert D."/>
        </authorList>
    </citation>
    <scope>NUCLEOTIDE SEQUENCE [LARGE SCALE GENOMIC DNA]</scope>
    <source>
        <strain evidence="6 7">UGP3</strain>
        <tissue evidence="6">Spores</tissue>
    </source>
</reference>
<dbReference type="GO" id="GO:0003723">
    <property type="term" value="F:RNA binding"/>
    <property type="evidence" value="ECO:0007669"/>
    <property type="project" value="TreeGrafter"/>
</dbReference>
<protein>
    <recommendedName>
        <fullName evidence="5">Ribosomal RNA-processing protein 14/surfeit locus protein 6 C-terminal domain-containing protein</fullName>
    </recommendedName>
</protein>
<comment type="similarity">
    <text evidence="2">Belongs to the SURF6 family.</text>
</comment>
<keyword evidence="7" id="KW-1185">Reference proteome</keyword>
<dbReference type="GO" id="GO:0042273">
    <property type="term" value="P:ribosomal large subunit biogenesis"/>
    <property type="evidence" value="ECO:0007669"/>
    <property type="project" value="TreeGrafter"/>
</dbReference>
<evidence type="ECO:0000256" key="4">
    <source>
        <dbReference type="SAM" id="MobiDB-lite"/>
    </source>
</evidence>
<accession>A0A098VSH1</accession>
<feature type="region of interest" description="Disordered" evidence="4">
    <location>
        <begin position="145"/>
        <end position="197"/>
    </location>
</feature>
<feature type="compositionally biased region" description="Low complexity" evidence="4">
    <location>
        <begin position="109"/>
        <end position="120"/>
    </location>
</feature>
<dbReference type="GeneID" id="25259081"/>
<evidence type="ECO:0000256" key="1">
    <source>
        <dbReference type="ARBA" id="ARBA00004123"/>
    </source>
</evidence>
<feature type="region of interest" description="Disordered" evidence="4">
    <location>
        <begin position="109"/>
        <end position="129"/>
    </location>
</feature>
<dbReference type="OrthoDB" id="444809at2759"/>
<comment type="subcellular location">
    <subcellularLocation>
        <location evidence="1">Nucleus</location>
    </subcellularLocation>
</comment>
<gene>
    <name evidence="6" type="ORF">DI09_21p50</name>
</gene>
<proteinExistence type="inferred from homology"/>
<comment type="caution">
    <text evidence="6">The sequence shown here is derived from an EMBL/GenBank/DDBJ whole genome shotgun (WGS) entry which is preliminary data.</text>
</comment>
<dbReference type="GO" id="GO:0005730">
    <property type="term" value="C:nucleolus"/>
    <property type="evidence" value="ECO:0007669"/>
    <property type="project" value="TreeGrafter"/>
</dbReference>
<sequence length="348" mass="39599">MASLCTLDDLDYFSMLISSMTSHFNFQRHKNEDHSDDELTDKNAVFDGPLTSGARKYFVNMRSSSSTIPAFKLANPDKERQKSSKIEAKESLSAAELKEIVSKKIGEIQNKQQSSVQKNSYVRLSSDKPSRSELRKIAIAKNKQNSCEFKPDTEPHSKKKIKLSQKKNKALANRRQEKDATNQMVSPSVAQKKTSKFDLSGKTEIAPIVPIKRDLSHSIQKLLEKKAKLQKLEKVNPEKAAQIVEKEAWSNAIARVQGAKIVDDPNILRNALKRKQKQKEKSTKEWKKRLESQKTQKKPDNQRTQKKPENQRTQKKLGTQRTQKKPASNAKKRPGFEGVSFKKSKGKK</sequence>
<dbReference type="GO" id="GO:0003677">
    <property type="term" value="F:DNA binding"/>
    <property type="evidence" value="ECO:0007669"/>
    <property type="project" value="TreeGrafter"/>
</dbReference>
<feature type="region of interest" description="Disordered" evidence="4">
    <location>
        <begin position="258"/>
        <end position="348"/>
    </location>
</feature>
<organism evidence="6 7">
    <name type="scientific">Mitosporidium daphniae</name>
    <dbReference type="NCBI Taxonomy" id="1485682"/>
    <lineage>
        <taxon>Eukaryota</taxon>
        <taxon>Fungi</taxon>
        <taxon>Fungi incertae sedis</taxon>
        <taxon>Microsporidia</taxon>
        <taxon>Mitosporidium</taxon>
    </lineage>
</organism>
<evidence type="ECO:0000313" key="7">
    <source>
        <dbReference type="Proteomes" id="UP000029725"/>
    </source>
</evidence>
<evidence type="ECO:0000256" key="3">
    <source>
        <dbReference type="ARBA" id="ARBA00023242"/>
    </source>
</evidence>
<dbReference type="InterPro" id="IPR007019">
    <property type="entry name" value="SURF6"/>
</dbReference>
<name>A0A098VSH1_9MICR</name>
<evidence type="ECO:0000259" key="5">
    <source>
        <dbReference type="Pfam" id="PF04935"/>
    </source>
</evidence>
<feature type="compositionally biased region" description="Basic and acidic residues" evidence="4">
    <location>
        <begin position="279"/>
        <end position="312"/>
    </location>
</feature>
<feature type="compositionally biased region" description="Basic residues" evidence="4">
    <location>
        <begin position="157"/>
        <end position="169"/>
    </location>
</feature>
<dbReference type="Proteomes" id="UP000029725">
    <property type="component" value="Unassembled WGS sequence"/>
</dbReference>
<dbReference type="PANTHER" id="PTHR14369">
    <property type="entry name" value="SURFEIT LOCUS PROTEIN 6"/>
    <property type="match status" value="1"/>
</dbReference>